<reference evidence="3 4" key="1">
    <citation type="submission" date="2018-10" db="EMBL/GenBank/DDBJ databases">
        <authorList>
            <person name="Ekblom R."/>
            <person name="Jareborg N."/>
        </authorList>
    </citation>
    <scope>NUCLEOTIDE SEQUENCE [LARGE SCALE GENOMIC DNA]</scope>
    <source>
        <tissue evidence="3">Muscle</tissue>
    </source>
</reference>
<dbReference type="InterPro" id="IPR031148">
    <property type="entry name" value="Plexin"/>
</dbReference>
<gene>
    <name evidence="3" type="ORF">BN2614_LOCUS2</name>
</gene>
<dbReference type="GO" id="GO:0050772">
    <property type="term" value="P:positive regulation of axonogenesis"/>
    <property type="evidence" value="ECO:0007669"/>
    <property type="project" value="TreeGrafter"/>
</dbReference>
<dbReference type="GO" id="GO:0005886">
    <property type="term" value="C:plasma membrane"/>
    <property type="evidence" value="ECO:0007669"/>
    <property type="project" value="TreeGrafter"/>
</dbReference>
<evidence type="ECO:0000313" key="3">
    <source>
        <dbReference type="EMBL" id="VCX43316.1"/>
    </source>
</evidence>
<organism evidence="3 4">
    <name type="scientific">Gulo gulo</name>
    <name type="common">Wolverine</name>
    <name type="synonym">Gluton</name>
    <dbReference type="NCBI Taxonomy" id="48420"/>
    <lineage>
        <taxon>Eukaryota</taxon>
        <taxon>Metazoa</taxon>
        <taxon>Chordata</taxon>
        <taxon>Craniata</taxon>
        <taxon>Vertebrata</taxon>
        <taxon>Euteleostomi</taxon>
        <taxon>Mammalia</taxon>
        <taxon>Eutheria</taxon>
        <taxon>Laurasiatheria</taxon>
        <taxon>Carnivora</taxon>
        <taxon>Caniformia</taxon>
        <taxon>Musteloidea</taxon>
        <taxon>Mustelidae</taxon>
        <taxon>Guloninae</taxon>
        <taxon>Gulo</taxon>
    </lineage>
</organism>
<protein>
    <recommendedName>
        <fullName evidence="2">Plexin cytoplasmic RasGAP domain-containing protein</fullName>
    </recommendedName>
</protein>
<dbReference type="EMBL" id="CYRY02047325">
    <property type="protein sequence ID" value="VCX43316.1"/>
    <property type="molecule type" value="Genomic_DNA"/>
</dbReference>
<dbReference type="Proteomes" id="UP000269945">
    <property type="component" value="Unassembled WGS sequence"/>
</dbReference>
<accession>A0A9X9MEE6</accession>
<dbReference type="GO" id="GO:0007162">
    <property type="term" value="P:negative regulation of cell adhesion"/>
    <property type="evidence" value="ECO:0007669"/>
    <property type="project" value="TreeGrafter"/>
</dbReference>
<feature type="domain" description="Plexin cytoplasmic RasGAP" evidence="2">
    <location>
        <begin position="206"/>
        <end position="279"/>
    </location>
</feature>
<proteinExistence type="predicted"/>
<dbReference type="GO" id="GO:0017154">
    <property type="term" value="F:semaphorin receptor activity"/>
    <property type="evidence" value="ECO:0007669"/>
    <property type="project" value="InterPro"/>
</dbReference>
<name>A0A9X9MEE6_GULGU</name>
<dbReference type="PANTHER" id="PTHR22625">
    <property type="entry name" value="PLEXIN"/>
    <property type="match status" value="1"/>
</dbReference>
<dbReference type="InterPro" id="IPR013548">
    <property type="entry name" value="Plexin_cytoplasmic_RasGAP_dom"/>
</dbReference>
<dbReference type="GO" id="GO:0008360">
    <property type="term" value="P:regulation of cell shape"/>
    <property type="evidence" value="ECO:0007669"/>
    <property type="project" value="TreeGrafter"/>
</dbReference>
<feature type="compositionally biased region" description="Low complexity" evidence="1">
    <location>
        <begin position="88"/>
        <end position="101"/>
    </location>
</feature>
<dbReference type="AlphaFoldDB" id="A0A9X9MEE6"/>
<dbReference type="GO" id="GO:0030334">
    <property type="term" value="P:regulation of cell migration"/>
    <property type="evidence" value="ECO:0007669"/>
    <property type="project" value="TreeGrafter"/>
</dbReference>
<evidence type="ECO:0000256" key="1">
    <source>
        <dbReference type="SAM" id="MobiDB-lite"/>
    </source>
</evidence>
<feature type="region of interest" description="Disordered" evidence="1">
    <location>
        <begin position="39"/>
        <end position="83"/>
    </location>
</feature>
<keyword evidence="4" id="KW-1185">Reference proteome</keyword>
<evidence type="ECO:0000259" key="2">
    <source>
        <dbReference type="Pfam" id="PF08337"/>
    </source>
</evidence>
<dbReference type="GO" id="GO:0002116">
    <property type="term" value="C:semaphorin receptor complex"/>
    <property type="evidence" value="ECO:0007669"/>
    <property type="project" value="TreeGrafter"/>
</dbReference>
<evidence type="ECO:0000313" key="4">
    <source>
        <dbReference type="Proteomes" id="UP000269945"/>
    </source>
</evidence>
<dbReference type="Gene3D" id="1.10.506.10">
    <property type="entry name" value="GTPase Activation - p120gap, domain 1"/>
    <property type="match status" value="1"/>
</dbReference>
<feature type="region of interest" description="Disordered" evidence="1">
    <location>
        <begin position="88"/>
        <end position="107"/>
    </location>
</feature>
<dbReference type="InterPro" id="IPR008936">
    <property type="entry name" value="Rho_GTPase_activation_prot"/>
</dbReference>
<dbReference type="Pfam" id="PF08337">
    <property type="entry name" value="Plexin_cytopl"/>
    <property type="match status" value="1"/>
</dbReference>
<sequence length="312" mass="34351">VHIWKTNRWALLRPAGPSPRASAAPHSAAPPQLAAAVLGERPQEPALRLRRPRARGGGRLPVRHRPDLHGRLHTHGAQAEPREWAPRAALARAAAQDAGGRVQPGGPGCGCGFGRGWRARGRGAGAGLRSREVRRLPAVCGLGRKGGGQPGTPRLRLMWEPTESEAPPVWGWARVAPRLGLCSPLPFFSLLCVRAERLGAWLCPPQDSPSNKLLYAKEISTYKKMVEDYYKGIRQMVQVSDQDMNTYLAEISRAHTDSLNTLVALHQLYQYTQKYYDEIINALEEDPAAQKMQLAFRLQQIAAALENKVTDL</sequence>
<feature type="non-terminal residue" evidence="3">
    <location>
        <position position="1"/>
    </location>
</feature>
<dbReference type="PANTHER" id="PTHR22625:SF9">
    <property type="entry name" value="PLEXIN-B2"/>
    <property type="match status" value="1"/>
</dbReference>
<comment type="caution">
    <text evidence="3">The sequence shown here is derived from an EMBL/GenBank/DDBJ whole genome shotgun (WGS) entry which is preliminary data.</text>
</comment>